<feature type="transmembrane region" description="Helical" evidence="1">
    <location>
        <begin position="59"/>
        <end position="78"/>
    </location>
</feature>
<dbReference type="RefSeq" id="WP_271149562.1">
    <property type="nucleotide sequence ID" value="NZ_CP115859.1"/>
</dbReference>
<keyword evidence="1" id="KW-0472">Membrane</keyword>
<evidence type="ECO:0000313" key="3">
    <source>
        <dbReference type="Proteomes" id="UP001210978"/>
    </source>
</evidence>
<organism evidence="2 3">
    <name type="scientific">Chryseobacterium camelliae</name>
    <dbReference type="NCBI Taxonomy" id="1265445"/>
    <lineage>
        <taxon>Bacteria</taxon>
        <taxon>Pseudomonadati</taxon>
        <taxon>Bacteroidota</taxon>
        <taxon>Flavobacteriia</taxon>
        <taxon>Flavobacteriales</taxon>
        <taxon>Weeksellaceae</taxon>
        <taxon>Chryseobacterium group</taxon>
        <taxon>Chryseobacterium</taxon>
    </lineage>
</organism>
<keyword evidence="1" id="KW-0812">Transmembrane</keyword>
<accession>A0ABY7QNR9</accession>
<gene>
    <name evidence="2" type="ORF">PFY12_03890</name>
</gene>
<proteinExistence type="predicted"/>
<evidence type="ECO:0000313" key="2">
    <source>
        <dbReference type="EMBL" id="WBV61267.1"/>
    </source>
</evidence>
<dbReference type="EMBL" id="CP115859">
    <property type="protein sequence ID" value="WBV61267.1"/>
    <property type="molecule type" value="Genomic_DNA"/>
</dbReference>
<dbReference type="Proteomes" id="UP001210978">
    <property type="component" value="Chromosome"/>
</dbReference>
<reference evidence="2 3" key="1">
    <citation type="submission" date="2023-01" db="EMBL/GenBank/DDBJ databases">
        <title>Complete genome of Chryseobacterium camelliae VAN22-5A.</title>
        <authorList>
            <person name="Zong G."/>
            <person name="Cao G."/>
        </authorList>
    </citation>
    <scope>NUCLEOTIDE SEQUENCE [LARGE SCALE GENOMIC DNA]</scope>
    <source>
        <strain evidence="2 3">VAN22-5A</strain>
    </source>
</reference>
<keyword evidence="1" id="KW-1133">Transmembrane helix</keyword>
<feature type="transmembrane region" description="Helical" evidence="1">
    <location>
        <begin position="12"/>
        <end position="38"/>
    </location>
</feature>
<feature type="transmembrane region" description="Helical" evidence="1">
    <location>
        <begin position="90"/>
        <end position="111"/>
    </location>
</feature>
<protein>
    <submittedName>
        <fullName evidence="2">Uncharacterized protein</fullName>
    </submittedName>
</protein>
<keyword evidence="3" id="KW-1185">Reference proteome</keyword>
<evidence type="ECO:0000256" key="1">
    <source>
        <dbReference type="SAM" id="Phobius"/>
    </source>
</evidence>
<name>A0ABY7QNR9_9FLAO</name>
<sequence length="128" mass="14876">MKEFAKIDYNVQVYFLILGIAVSILLFTVGGFLFFYFIVGIPQLISFLVKAFQKTKKSYRYVVYGIFILPVWFSWIMVFVFEHNKAISDVFGAIILAAFFYSPVLAGVYIYDNYKIYKSFNSTNNENS</sequence>